<evidence type="ECO:0000256" key="1">
    <source>
        <dbReference type="SAM" id="MobiDB-lite"/>
    </source>
</evidence>
<protein>
    <submittedName>
        <fullName evidence="2">Uncharacterized protein</fullName>
    </submittedName>
</protein>
<dbReference type="EMBL" id="VYYT01000610">
    <property type="protein sequence ID" value="KAK2731082.1"/>
    <property type="molecule type" value="Genomic_DNA"/>
</dbReference>
<comment type="caution">
    <text evidence="2">The sequence shown here is derived from an EMBL/GenBank/DDBJ whole genome shotgun (WGS) entry which is preliminary data.</text>
</comment>
<sequence>MFPEVMVQAPQTTLTAIVVNWAYRNVEQLWSQGFRAVTPSAALQEVWSPVSREEGETRRPQEGQRERRRALGRRVLDDEMNSQLPKSRRVKKNWSGGCRVHLDYEIGARKCPKRDHILLGVP</sequence>
<evidence type="ECO:0000313" key="3">
    <source>
        <dbReference type="Proteomes" id="UP001281614"/>
    </source>
</evidence>
<proteinExistence type="predicted"/>
<organism evidence="2 3">
    <name type="scientific">Colletotrichum kahawae</name>
    <name type="common">Coffee berry disease fungus</name>
    <dbReference type="NCBI Taxonomy" id="34407"/>
    <lineage>
        <taxon>Eukaryota</taxon>
        <taxon>Fungi</taxon>
        <taxon>Dikarya</taxon>
        <taxon>Ascomycota</taxon>
        <taxon>Pezizomycotina</taxon>
        <taxon>Sordariomycetes</taxon>
        <taxon>Hypocreomycetidae</taxon>
        <taxon>Glomerellales</taxon>
        <taxon>Glomerellaceae</taxon>
        <taxon>Colletotrichum</taxon>
        <taxon>Colletotrichum gloeosporioides species complex</taxon>
    </lineage>
</organism>
<evidence type="ECO:0000313" key="2">
    <source>
        <dbReference type="EMBL" id="KAK2731082.1"/>
    </source>
</evidence>
<reference evidence="2" key="1">
    <citation type="submission" date="2023-02" db="EMBL/GenBank/DDBJ databases">
        <title>Colletotrichum kahawae CIFC_Que2 genome sequencing and assembly.</title>
        <authorList>
            <person name="Baroncelli R."/>
        </authorList>
    </citation>
    <scope>NUCLEOTIDE SEQUENCE</scope>
    <source>
        <strain evidence="2">CIFC_Que2</strain>
    </source>
</reference>
<name>A0AAD9Y0Q2_COLKA</name>
<accession>A0AAD9Y0Q2</accession>
<keyword evidence="3" id="KW-1185">Reference proteome</keyword>
<feature type="region of interest" description="Disordered" evidence="1">
    <location>
        <begin position="48"/>
        <end position="73"/>
    </location>
</feature>
<feature type="compositionally biased region" description="Basic and acidic residues" evidence="1">
    <location>
        <begin position="51"/>
        <end position="65"/>
    </location>
</feature>
<gene>
    <name evidence="2" type="ORF">CKAH01_09153</name>
</gene>
<dbReference type="AlphaFoldDB" id="A0AAD9Y0Q2"/>
<dbReference type="Proteomes" id="UP001281614">
    <property type="component" value="Unassembled WGS sequence"/>
</dbReference>